<protein>
    <recommendedName>
        <fullName evidence="1">LA2681-like HEPN domain-containing protein</fullName>
    </recommendedName>
</protein>
<dbReference type="Pfam" id="PF18733">
    <property type="entry name" value="HEPN_LA2681"/>
    <property type="match status" value="1"/>
</dbReference>
<dbReference type="AlphaFoldDB" id="A0A4D7AQ87"/>
<dbReference type="Gene3D" id="1.25.40.10">
    <property type="entry name" value="Tetratricopeptide repeat domain"/>
    <property type="match status" value="1"/>
</dbReference>
<proteinExistence type="predicted"/>
<dbReference type="Proteomes" id="UP000298781">
    <property type="component" value="Chromosome"/>
</dbReference>
<dbReference type="SUPFAM" id="SSF48452">
    <property type="entry name" value="TPR-like"/>
    <property type="match status" value="1"/>
</dbReference>
<dbReference type="InterPro" id="IPR040826">
    <property type="entry name" value="HEPN_LA2681"/>
</dbReference>
<dbReference type="KEGG" id="pstg:E8M01_02190"/>
<evidence type="ECO:0000259" key="1">
    <source>
        <dbReference type="Pfam" id="PF18733"/>
    </source>
</evidence>
<dbReference type="RefSeq" id="WP_136958611.1">
    <property type="nucleotide sequence ID" value="NZ_CP039690.1"/>
</dbReference>
<dbReference type="OrthoDB" id="108555at2"/>
<dbReference type="EMBL" id="CP039690">
    <property type="protein sequence ID" value="QCI63149.1"/>
    <property type="molecule type" value="Genomic_DNA"/>
</dbReference>
<feature type="domain" description="LA2681-like HEPN" evidence="1">
    <location>
        <begin position="309"/>
        <end position="510"/>
    </location>
</feature>
<keyword evidence="3" id="KW-1185">Reference proteome</keyword>
<accession>A0A4D7AQ87</accession>
<reference evidence="2 3" key="1">
    <citation type="submission" date="2019-04" db="EMBL/GenBank/DDBJ databases">
        <title>Phreatobacter aquaticus sp. nov.</title>
        <authorList>
            <person name="Choi A."/>
        </authorList>
    </citation>
    <scope>NUCLEOTIDE SEQUENCE [LARGE SCALE GENOMIC DNA]</scope>
    <source>
        <strain evidence="2 3">KCTC 52518</strain>
    </source>
</reference>
<evidence type="ECO:0000313" key="2">
    <source>
        <dbReference type="EMBL" id="QCI63149.1"/>
    </source>
</evidence>
<sequence length="536" mass="60776">MGKAGEGIDISLSLRNFIKFDLDIPGLHIAGCKPLMGAVTLNSDEMSDLDREIKSLAQQIDSAPKLSDTTVLKELDERCVRILSIADSRNASRIWYYRSNIYSSLQNLTDPRSWKWRQPDRERQILYLRRARAELGFSELSSLIRAQITTNLANSLNSLGRGVEAIEIYEMALDHHPDFAMALANRGRALIDLARCLRDSGYVAPILLAAHHDLTAAASPQAVWDGLYPGMRDNFIVKIREIEAVMDVSAVRAETRLEGHNLGRSNREKAYRRWALDNRLFLSPLNVLGPHTIAATDHFGLPGYRAPRNDPPQFVAWYNQLMQEYVAARLFFFESTELPANHFADRELALVDTLDSPAFGLSLEKMRSAFRIAYSLLDKVAGFINAYFQLGLNPERVNLRGVWLNRNGRSIRSEFLERPNLALRGLYWLALDVVGERPTDVDAITPEASELHRLRNALEHRCLVLREIDTAQRFGVVETETVEVFLRQTLKMMKLARASLLYLSFAVHQEEEARAEVDQRSAFAIDLPAYNGRLQI</sequence>
<organism evidence="2 3">
    <name type="scientific">Phreatobacter stygius</name>
    <dbReference type="NCBI Taxonomy" id="1940610"/>
    <lineage>
        <taxon>Bacteria</taxon>
        <taxon>Pseudomonadati</taxon>
        <taxon>Pseudomonadota</taxon>
        <taxon>Alphaproteobacteria</taxon>
        <taxon>Hyphomicrobiales</taxon>
        <taxon>Phreatobacteraceae</taxon>
        <taxon>Phreatobacter</taxon>
    </lineage>
</organism>
<dbReference type="InterPro" id="IPR011990">
    <property type="entry name" value="TPR-like_helical_dom_sf"/>
</dbReference>
<name>A0A4D7AQ87_9HYPH</name>
<evidence type="ECO:0000313" key="3">
    <source>
        <dbReference type="Proteomes" id="UP000298781"/>
    </source>
</evidence>
<gene>
    <name evidence="2" type="ORF">E8M01_02190</name>
</gene>